<dbReference type="SUPFAM" id="SSF55729">
    <property type="entry name" value="Acyl-CoA N-acyltransferases (Nat)"/>
    <property type="match status" value="1"/>
</dbReference>
<evidence type="ECO:0000313" key="2">
    <source>
        <dbReference type="EMBL" id="GGJ21756.1"/>
    </source>
</evidence>
<dbReference type="InterPro" id="IPR016181">
    <property type="entry name" value="Acyl_CoA_acyltransferase"/>
</dbReference>
<evidence type="ECO:0000313" key="3">
    <source>
        <dbReference type="Proteomes" id="UP000632222"/>
    </source>
</evidence>
<dbReference type="PROSITE" id="PS51186">
    <property type="entry name" value="GNAT"/>
    <property type="match status" value="1"/>
</dbReference>
<accession>A0ABQ2CUG1</accession>
<keyword evidence="3" id="KW-1185">Reference proteome</keyword>
<dbReference type="EMBL" id="BMOD01000001">
    <property type="protein sequence ID" value="GGJ21756.1"/>
    <property type="molecule type" value="Genomic_DNA"/>
</dbReference>
<protein>
    <recommendedName>
        <fullName evidence="1">N-acetyltransferase domain-containing protein</fullName>
    </recommendedName>
</protein>
<evidence type="ECO:0000259" key="1">
    <source>
        <dbReference type="PROSITE" id="PS51186"/>
    </source>
</evidence>
<dbReference type="Pfam" id="PF00583">
    <property type="entry name" value="Acetyltransf_1"/>
    <property type="match status" value="1"/>
</dbReference>
<proteinExistence type="predicted"/>
<reference evidence="3" key="1">
    <citation type="journal article" date="2019" name="Int. J. Syst. Evol. Microbiol.">
        <title>The Global Catalogue of Microorganisms (GCM) 10K type strain sequencing project: providing services to taxonomists for standard genome sequencing and annotation.</title>
        <authorList>
            <consortium name="The Broad Institute Genomics Platform"/>
            <consortium name="The Broad Institute Genome Sequencing Center for Infectious Disease"/>
            <person name="Wu L."/>
            <person name="Ma J."/>
        </authorList>
    </citation>
    <scope>NUCLEOTIDE SEQUENCE [LARGE SCALE GENOMIC DNA]</scope>
    <source>
        <strain evidence="3">JCM 14370</strain>
    </source>
</reference>
<dbReference type="Gene3D" id="3.40.630.30">
    <property type="match status" value="1"/>
</dbReference>
<dbReference type="Proteomes" id="UP000632222">
    <property type="component" value="Unassembled WGS sequence"/>
</dbReference>
<feature type="domain" description="N-acetyltransferase" evidence="1">
    <location>
        <begin position="11"/>
        <end position="172"/>
    </location>
</feature>
<organism evidence="2 3">
    <name type="scientific">Deinococcus roseus</name>
    <dbReference type="NCBI Taxonomy" id="392414"/>
    <lineage>
        <taxon>Bacteria</taxon>
        <taxon>Thermotogati</taxon>
        <taxon>Deinococcota</taxon>
        <taxon>Deinococci</taxon>
        <taxon>Deinococcales</taxon>
        <taxon>Deinococcaceae</taxon>
        <taxon>Deinococcus</taxon>
    </lineage>
</organism>
<dbReference type="InterPro" id="IPR000182">
    <property type="entry name" value="GNAT_dom"/>
</dbReference>
<gene>
    <name evidence="2" type="ORF">GCM10008938_04990</name>
</gene>
<dbReference type="CDD" id="cd04301">
    <property type="entry name" value="NAT_SF"/>
    <property type="match status" value="1"/>
</dbReference>
<name>A0ABQ2CUG1_9DEIO</name>
<sequence length="182" mass="21084">MACCLQSDMSLIIRAIEPHELPLYSGLLLDVVLWLQNQGTPLWSPEQITPEALLKLYRLDEFYLAFLKNQPVAGMVLQEKDFLWDGVADGEALYLHKLAVSRTRAGQRLGRDMIDFARQEAARRKKPLLRLDTSAKHPKLCKYYEDYGFEFVGYRHLEDYGFHVNFYQMPIDEAPESVAESR</sequence>
<comment type="caution">
    <text evidence="2">The sequence shown here is derived from an EMBL/GenBank/DDBJ whole genome shotgun (WGS) entry which is preliminary data.</text>
</comment>